<dbReference type="RefSeq" id="XP_028469164.1">
    <property type="nucleotide sequence ID" value="XM_028612800.1"/>
</dbReference>
<dbReference type="AlphaFoldDB" id="A0A3N2Q3V7"/>
<dbReference type="GO" id="GO:0032259">
    <property type="term" value="P:methylation"/>
    <property type="evidence" value="ECO:0007669"/>
    <property type="project" value="UniProtKB-KW"/>
</dbReference>
<dbReference type="Gene3D" id="3.40.50.150">
    <property type="entry name" value="Vaccinia Virus protein VP39"/>
    <property type="match status" value="1"/>
</dbReference>
<organism evidence="2 3">
    <name type="scientific">Sodiomyces alkalinus (strain CBS 110278 / VKM F-3762 / F11)</name>
    <name type="common">Alkaliphilic filamentous fungus</name>
    <dbReference type="NCBI Taxonomy" id="1314773"/>
    <lineage>
        <taxon>Eukaryota</taxon>
        <taxon>Fungi</taxon>
        <taxon>Dikarya</taxon>
        <taxon>Ascomycota</taxon>
        <taxon>Pezizomycotina</taxon>
        <taxon>Sordariomycetes</taxon>
        <taxon>Hypocreomycetidae</taxon>
        <taxon>Glomerellales</taxon>
        <taxon>Plectosphaerellaceae</taxon>
        <taxon>Sodiomyces</taxon>
    </lineage>
</organism>
<keyword evidence="3" id="KW-1185">Reference proteome</keyword>
<dbReference type="PANTHER" id="PTHR43591:SF10">
    <property type="entry name" value="ABC TRANSMEMBRANE TYPE-1 DOMAIN-CONTAINING PROTEIN-RELATED"/>
    <property type="match status" value="1"/>
</dbReference>
<dbReference type="EMBL" id="ML119052">
    <property type="protein sequence ID" value="ROT41358.1"/>
    <property type="molecule type" value="Genomic_DNA"/>
</dbReference>
<keyword evidence="2" id="KW-0808">Transferase</keyword>
<dbReference type="GO" id="GO:0008168">
    <property type="term" value="F:methyltransferase activity"/>
    <property type="evidence" value="ECO:0007669"/>
    <property type="project" value="UniProtKB-KW"/>
</dbReference>
<dbReference type="OrthoDB" id="2013972at2759"/>
<dbReference type="InterPro" id="IPR029063">
    <property type="entry name" value="SAM-dependent_MTases_sf"/>
</dbReference>
<dbReference type="STRING" id="1314773.A0A3N2Q3V7"/>
<sequence length="327" mass="37307">MFQERLKSIDRNSESITESIANFPERFGRTYHAYQDGSYRFPNDSPEQERLELQGLVMAELFGGRWYLAPITANGPPRRILDVGTGTGMWALEMGDRFPEARVYGIDLSPIQPTAVPSNVHFFVQDAAQPWDWNEPFDYIFIRSSLGSFGDFKNEIIQQAFDNLGPGGWFEAQDFNCEGHSDDGTLTPSSALQRWFDEMNMASRLANRPLSVAHVFKQWFLEAGFVDVHEKVFKVPMNGWAKDPRYKALGRLWEQNMLSGISGFSLSLFTQVLGRKPEEIEVSLVDVRKDISNLYIHTYAKIYVVYGRKPFPHEMTSTTAEEVGMTT</sequence>
<protein>
    <submittedName>
        <fullName evidence="2">S-adenosyl-L-methionine-dependent methyltransferase</fullName>
    </submittedName>
</protein>
<evidence type="ECO:0000313" key="2">
    <source>
        <dbReference type="EMBL" id="ROT41358.1"/>
    </source>
</evidence>
<gene>
    <name evidence="2" type="ORF">SODALDRAFT_338720</name>
</gene>
<keyword evidence="2" id="KW-0489">Methyltransferase</keyword>
<dbReference type="Proteomes" id="UP000272025">
    <property type="component" value="Unassembled WGS sequence"/>
</dbReference>
<proteinExistence type="inferred from homology"/>
<accession>A0A3N2Q3V7</accession>
<dbReference type="PANTHER" id="PTHR43591">
    <property type="entry name" value="METHYLTRANSFERASE"/>
    <property type="match status" value="1"/>
</dbReference>
<name>A0A3N2Q3V7_SODAK</name>
<dbReference type="GeneID" id="39581278"/>
<dbReference type="SUPFAM" id="SSF53335">
    <property type="entry name" value="S-adenosyl-L-methionine-dependent methyltransferases"/>
    <property type="match status" value="1"/>
</dbReference>
<evidence type="ECO:0000256" key="1">
    <source>
        <dbReference type="ARBA" id="ARBA00038158"/>
    </source>
</evidence>
<reference evidence="2 3" key="1">
    <citation type="journal article" date="2018" name="Mol. Ecol.">
        <title>The obligate alkalophilic soda-lake fungus Sodiomyces alkalinus has shifted to a protein diet.</title>
        <authorList>
            <person name="Grum-Grzhimaylo A.A."/>
            <person name="Falkoski D.L."/>
            <person name="van den Heuvel J."/>
            <person name="Valero-Jimenez C.A."/>
            <person name="Min B."/>
            <person name="Choi I.G."/>
            <person name="Lipzen A."/>
            <person name="Daum C.G."/>
            <person name="Aanen D.K."/>
            <person name="Tsang A."/>
            <person name="Henrissat B."/>
            <person name="Bilanenko E.N."/>
            <person name="de Vries R.P."/>
            <person name="van Kan J.A.L."/>
            <person name="Grigoriev I.V."/>
            <person name="Debets A.J.M."/>
        </authorList>
    </citation>
    <scope>NUCLEOTIDE SEQUENCE [LARGE SCALE GENOMIC DNA]</scope>
    <source>
        <strain evidence="2 3">F11</strain>
    </source>
</reference>
<dbReference type="CDD" id="cd02440">
    <property type="entry name" value="AdoMet_MTases"/>
    <property type="match status" value="1"/>
</dbReference>
<evidence type="ECO:0000313" key="3">
    <source>
        <dbReference type="Proteomes" id="UP000272025"/>
    </source>
</evidence>
<comment type="similarity">
    <text evidence="1">Belongs to the methyltransferase superfamily. LaeA methyltransferase family.</text>
</comment>
<dbReference type="Pfam" id="PF13489">
    <property type="entry name" value="Methyltransf_23"/>
    <property type="match status" value="1"/>
</dbReference>